<keyword evidence="2" id="KW-0732">Signal</keyword>
<name>A0A4W5LN15_9TELE</name>
<dbReference type="Ensembl" id="ENSHHUT00000028231.1">
    <property type="protein sequence ID" value="ENSHHUP00000027154.1"/>
    <property type="gene ID" value="ENSHHUG00000017218.1"/>
</dbReference>
<dbReference type="GO" id="GO:0045892">
    <property type="term" value="P:negative regulation of DNA-templated transcription"/>
    <property type="evidence" value="ECO:0007669"/>
    <property type="project" value="InterPro"/>
</dbReference>
<dbReference type="InterPro" id="IPR031602">
    <property type="entry name" value="CIPC"/>
</dbReference>
<dbReference type="GO" id="GO:0005634">
    <property type="term" value="C:nucleus"/>
    <property type="evidence" value="ECO:0007669"/>
    <property type="project" value="TreeGrafter"/>
</dbReference>
<reference evidence="3" key="3">
    <citation type="submission" date="2025-09" db="UniProtKB">
        <authorList>
            <consortium name="Ensembl"/>
        </authorList>
    </citation>
    <scope>IDENTIFICATION</scope>
</reference>
<feature type="compositionally biased region" description="Low complexity" evidence="1">
    <location>
        <begin position="293"/>
        <end position="345"/>
    </location>
</feature>
<sequence>MAHFTSERHVKCSSNVAILILPVVLSMPLEQACLSGREPLASSKNAKDRSNTATLLASRSTADTKSNRRGSRCGSEKDSGYSDNNSCTDWLHADREDQGSSMSEPRGREGLQSQVKPEQAPLQGNHILVPSPGSPDLTPIFIIKNVVLKQNGSDHHLQDQLNWENRGGSSNDSGPCHVILVQQPSEALASPTSPKPHRTQSWRSDSTAMKTKSRTYLPILKSYPRIAPHPSKKPSDKIPVDPHGKGTGREDQSQDKRMCTEDKRDEVSTTTHLLTQSGKHVRKQPDPKRSLSHWRSLASSHSPSPRSRSSSTLSSFVSRSISSSDTTTASSYSSSGGSSPLSASRWPRRLGPGLSLFSAARDRRFLNTVGILSQSGLLDITLRTQDLLRQSNATDKDIAQLRQHTQLLYQAANHHNKNPYNNDPDNNGPNSNTANACWERIHQAMAQSGCYPSLKNLGSEEDHNSYSPEPGVGGDASFKRDSVGPNIATNTHNDVEAPAPPSPLLAPMSNLLPQYCPVSLSQHSPVSITTSHSHSGHASAKPPETVTIMPPDSSTHGGLL</sequence>
<feature type="region of interest" description="Disordered" evidence="1">
    <location>
        <begin position="414"/>
        <end position="434"/>
    </location>
</feature>
<proteinExistence type="predicted"/>
<feature type="signal peptide" evidence="2">
    <location>
        <begin position="1"/>
        <end position="26"/>
    </location>
</feature>
<feature type="compositionally biased region" description="Polar residues" evidence="1">
    <location>
        <begin position="268"/>
        <end position="278"/>
    </location>
</feature>
<dbReference type="GeneTree" id="ENSGT00510000048522"/>
<reference evidence="4" key="1">
    <citation type="submission" date="2018-06" db="EMBL/GenBank/DDBJ databases">
        <title>Genome assembly of Danube salmon.</title>
        <authorList>
            <person name="Macqueen D.J."/>
            <person name="Gundappa M.K."/>
        </authorList>
    </citation>
    <scope>NUCLEOTIDE SEQUENCE [LARGE SCALE GENOMIC DNA]</scope>
</reference>
<dbReference type="PANTHER" id="PTHR34648:SF7">
    <property type="entry name" value="SI:CH211-132B12.7"/>
    <property type="match status" value="1"/>
</dbReference>
<feature type="region of interest" description="Disordered" evidence="1">
    <location>
        <begin position="453"/>
        <end position="505"/>
    </location>
</feature>
<dbReference type="PANTHER" id="PTHR34648">
    <property type="entry name" value="CLOCK-INTERACTING PACEMAKER"/>
    <property type="match status" value="1"/>
</dbReference>
<evidence type="ECO:0000313" key="3">
    <source>
        <dbReference type="Ensembl" id="ENSHHUP00000027154.1"/>
    </source>
</evidence>
<dbReference type="GO" id="GO:0042754">
    <property type="term" value="P:negative regulation of circadian rhythm"/>
    <property type="evidence" value="ECO:0007669"/>
    <property type="project" value="InterPro"/>
</dbReference>
<feature type="compositionally biased region" description="Low complexity" evidence="1">
    <location>
        <begin position="418"/>
        <end position="432"/>
    </location>
</feature>
<accession>A0A4W5LN15</accession>
<feature type="compositionally biased region" description="Low complexity" evidence="1">
    <location>
        <begin position="527"/>
        <end position="540"/>
    </location>
</feature>
<evidence type="ECO:0000313" key="4">
    <source>
        <dbReference type="Proteomes" id="UP000314982"/>
    </source>
</evidence>
<reference evidence="3" key="2">
    <citation type="submission" date="2025-08" db="UniProtKB">
        <authorList>
            <consortium name="Ensembl"/>
        </authorList>
    </citation>
    <scope>IDENTIFICATION</scope>
</reference>
<feature type="region of interest" description="Disordered" evidence="1">
    <location>
        <begin position="186"/>
        <end position="346"/>
    </location>
</feature>
<feature type="compositionally biased region" description="Polar residues" evidence="1">
    <location>
        <begin position="201"/>
        <end position="210"/>
    </location>
</feature>
<dbReference type="Proteomes" id="UP000314982">
    <property type="component" value="Unassembled WGS sequence"/>
</dbReference>
<feature type="compositionally biased region" description="Basic and acidic residues" evidence="1">
    <location>
        <begin position="233"/>
        <end position="267"/>
    </location>
</feature>
<organism evidence="3 4">
    <name type="scientific">Hucho hucho</name>
    <name type="common">huchen</name>
    <dbReference type="NCBI Taxonomy" id="62062"/>
    <lineage>
        <taxon>Eukaryota</taxon>
        <taxon>Metazoa</taxon>
        <taxon>Chordata</taxon>
        <taxon>Craniata</taxon>
        <taxon>Vertebrata</taxon>
        <taxon>Euteleostomi</taxon>
        <taxon>Actinopterygii</taxon>
        <taxon>Neopterygii</taxon>
        <taxon>Teleostei</taxon>
        <taxon>Protacanthopterygii</taxon>
        <taxon>Salmoniformes</taxon>
        <taxon>Salmonidae</taxon>
        <taxon>Salmoninae</taxon>
        <taxon>Hucho</taxon>
    </lineage>
</organism>
<dbReference type="AlphaFoldDB" id="A0A4W5LN15"/>
<evidence type="ECO:0000256" key="1">
    <source>
        <dbReference type="SAM" id="MobiDB-lite"/>
    </source>
</evidence>
<evidence type="ECO:0000256" key="2">
    <source>
        <dbReference type="SAM" id="SignalP"/>
    </source>
</evidence>
<feature type="region of interest" description="Disordered" evidence="1">
    <location>
        <begin position="40"/>
        <end position="119"/>
    </location>
</feature>
<feature type="region of interest" description="Disordered" evidence="1">
    <location>
        <begin position="525"/>
        <end position="560"/>
    </location>
</feature>
<dbReference type="Pfam" id="PF15800">
    <property type="entry name" value="CiPC"/>
    <property type="match status" value="1"/>
</dbReference>
<keyword evidence="4" id="KW-1185">Reference proteome</keyword>
<feature type="compositionally biased region" description="Polar residues" evidence="1">
    <location>
        <begin position="51"/>
        <end position="64"/>
    </location>
</feature>
<protein>
    <submittedName>
        <fullName evidence="3">Si:ch211-132b12.7</fullName>
    </submittedName>
</protein>
<feature type="chain" id="PRO_5021372384" evidence="2">
    <location>
        <begin position="27"/>
        <end position="560"/>
    </location>
</feature>